<keyword evidence="2" id="KW-1185">Reference proteome</keyword>
<protein>
    <submittedName>
        <fullName evidence="1">Uncharacterized protein</fullName>
    </submittedName>
</protein>
<proteinExistence type="predicted"/>
<sequence length="388" mass="45641">MYRKVLFLTRKACCTGIKLQCPSYSRQKIWLITANSARFYSAENLGDKTKELKDGEKVDILGRFFPQTPLNTEDTQKIKQEQERFEKEKKEKSEENEKSWRRMKMGFAVFGGALTMMGACLVVEMGAPRRDDDGQTIEDEFSSMPIVLQYLRRTWKELTFYEKMIKEPSREKLLPDPLPAPYQPTYTLVLEFTDVLVHPDWSYQTGWRFKKRPGVDQFLQAVASSNYEVIIFTTENAFMIWPVIDKLDPENKFVTYRLFRDSTHFIDGVHVKNLDGLNRDLSKVIVVDWNKQATKFHQQNSLILKKWKGADEDTALLDLANLLQTIAMSEVADVREVLTYYSQFDDPIAAFRENQRKLMEQMEERQKERETKKDQPLTSNWLRTFTRR</sequence>
<organism evidence="1 2">
    <name type="scientific">Dendrolimus kikuchii</name>
    <dbReference type="NCBI Taxonomy" id="765133"/>
    <lineage>
        <taxon>Eukaryota</taxon>
        <taxon>Metazoa</taxon>
        <taxon>Ecdysozoa</taxon>
        <taxon>Arthropoda</taxon>
        <taxon>Hexapoda</taxon>
        <taxon>Insecta</taxon>
        <taxon>Pterygota</taxon>
        <taxon>Neoptera</taxon>
        <taxon>Endopterygota</taxon>
        <taxon>Lepidoptera</taxon>
        <taxon>Glossata</taxon>
        <taxon>Ditrysia</taxon>
        <taxon>Bombycoidea</taxon>
        <taxon>Lasiocampidae</taxon>
        <taxon>Dendrolimus</taxon>
    </lineage>
</organism>
<evidence type="ECO:0000313" key="1">
    <source>
        <dbReference type="EMBL" id="KAJ0174958.1"/>
    </source>
</evidence>
<evidence type="ECO:0000313" key="2">
    <source>
        <dbReference type="Proteomes" id="UP000824533"/>
    </source>
</evidence>
<accession>A0ACC1CTS4</accession>
<dbReference type="Proteomes" id="UP000824533">
    <property type="component" value="Linkage Group LG16"/>
</dbReference>
<reference evidence="1 2" key="1">
    <citation type="journal article" date="2021" name="Front. Genet.">
        <title>Chromosome-Level Genome Assembly Reveals Significant Gene Expansion in the Toll and IMD Signaling Pathways of Dendrolimus kikuchii.</title>
        <authorList>
            <person name="Zhou J."/>
            <person name="Wu P."/>
            <person name="Xiong Z."/>
            <person name="Liu N."/>
            <person name="Zhao N."/>
            <person name="Ji M."/>
            <person name="Qiu Y."/>
            <person name="Yang B."/>
        </authorList>
    </citation>
    <scope>NUCLEOTIDE SEQUENCE [LARGE SCALE GENOMIC DNA]</scope>
    <source>
        <strain evidence="1">Ann1</strain>
    </source>
</reference>
<gene>
    <name evidence="1" type="ORF">K1T71_009099</name>
</gene>
<dbReference type="EMBL" id="CM034402">
    <property type="protein sequence ID" value="KAJ0174958.1"/>
    <property type="molecule type" value="Genomic_DNA"/>
</dbReference>
<name>A0ACC1CTS4_9NEOP</name>
<comment type="caution">
    <text evidence="1">The sequence shown here is derived from an EMBL/GenBank/DDBJ whole genome shotgun (WGS) entry which is preliminary data.</text>
</comment>